<evidence type="ECO:0000313" key="1">
    <source>
        <dbReference type="EMBL" id="RHC62441.1"/>
    </source>
</evidence>
<comment type="caution">
    <text evidence="1">The sequence shown here is derived from an EMBL/GenBank/DDBJ whole genome shotgun (WGS) entry which is preliminary data.</text>
</comment>
<dbReference type="Proteomes" id="UP000284621">
    <property type="component" value="Unassembled WGS sequence"/>
</dbReference>
<keyword evidence="2" id="KW-1185">Reference proteome</keyword>
<protein>
    <submittedName>
        <fullName evidence="1">Uncharacterized protein</fullName>
    </submittedName>
</protein>
<sequence>MNFISHICAFSRCMLNVRSTRSHPTLAPRPQIWLMKFTGFCTVAGEDELNRKWEDLGDRSRCLLLTRE</sequence>
<organism evidence="1 2">
    <name type="scientific">Anaerobutyricum hallii</name>
    <dbReference type="NCBI Taxonomy" id="39488"/>
    <lineage>
        <taxon>Bacteria</taxon>
        <taxon>Bacillati</taxon>
        <taxon>Bacillota</taxon>
        <taxon>Clostridia</taxon>
        <taxon>Lachnospirales</taxon>
        <taxon>Lachnospiraceae</taxon>
        <taxon>Anaerobutyricum</taxon>
    </lineage>
</organism>
<dbReference type="AlphaFoldDB" id="A0A414B3P6"/>
<proteinExistence type="predicted"/>
<reference evidence="1 2" key="1">
    <citation type="submission" date="2018-08" db="EMBL/GenBank/DDBJ databases">
        <title>A genome reference for cultivated species of the human gut microbiota.</title>
        <authorList>
            <person name="Zou Y."/>
            <person name="Xue W."/>
            <person name="Luo G."/>
        </authorList>
    </citation>
    <scope>NUCLEOTIDE SEQUENCE [LARGE SCALE GENOMIC DNA]</scope>
    <source>
        <strain evidence="1 2">AM34-3LB</strain>
    </source>
</reference>
<gene>
    <name evidence="1" type="ORF">DW833_11680</name>
</gene>
<dbReference type="EMBL" id="QSID01000014">
    <property type="protein sequence ID" value="RHC62441.1"/>
    <property type="molecule type" value="Genomic_DNA"/>
</dbReference>
<name>A0A414B3P6_9FIRM</name>
<accession>A0A414B3P6</accession>
<evidence type="ECO:0000313" key="2">
    <source>
        <dbReference type="Proteomes" id="UP000284621"/>
    </source>
</evidence>